<evidence type="ECO:0000256" key="15">
    <source>
        <dbReference type="ARBA" id="ARBA00023136"/>
    </source>
</evidence>
<evidence type="ECO:0000256" key="16">
    <source>
        <dbReference type="ARBA" id="ARBA00023180"/>
    </source>
</evidence>
<evidence type="ECO:0000256" key="14">
    <source>
        <dbReference type="ARBA" id="ARBA00023046"/>
    </source>
</evidence>
<keyword evidence="19" id="KW-0946">Virion</keyword>
<evidence type="ECO:0000256" key="2">
    <source>
        <dbReference type="ARBA" id="ARBA00004330"/>
    </source>
</evidence>
<evidence type="ECO:0000256" key="12">
    <source>
        <dbReference type="ARBA" id="ARBA00022959"/>
    </source>
</evidence>
<keyword evidence="13 18" id="KW-1133">Transmembrane helix</keyword>
<comment type="similarity">
    <text evidence="4">Belongs to the alphaherpesvirinae glycoprotein K family.</text>
</comment>
<evidence type="ECO:0000256" key="9">
    <source>
        <dbReference type="ARBA" id="ARBA00022729"/>
    </source>
</evidence>
<feature type="transmembrane region" description="Helical" evidence="18">
    <location>
        <begin position="6"/>
        <end position="25"/>
    </location>
</feature>
<feature type="transmembrane region" description="Helical" evidence="18">
    <location>
        <begin position="320"/>
        <end position="338"/>
    </location>
</feature>
<feature type="transmembrane region" description="Helical" evidence="18">
    <location>
        <begin position="207"/>
        <end position="226"/>
    </location>
</feature>
<accession>A0A1V0M8K4</accession>
<dbReference type="InterPro" id="IPR002567">
    <property type="entry name" value="GK"/>
</dbReference>
<dbReference type="Proteomes" id="UP000202345">
    <property type="component" value="Segment"/>
</dbReference>
<keyword evidence="19" id="KW-0261">Viral envelope protein</keyword>
<evidence type="ECO:0000256" key="5">
    <source>
        <dbReference type="ARBA" id="ARBA00013975"/>
    </source>
</evidence>
<dbReference type="GO" id="GO:0016020">
    <property type="term" value="C:membrane"/>
    <property type="evidence" value="ECO:0007669"/>
    <property type="project" value="InterPro"/>
</dbReference>
<dbReference type="GO" id="GO:0020002">
    <property type="term" value="C:host cell plasma membrane"/>
    <property type="evidence" value="ECO:0007669"/>
    <property type="project" value="UniProtKB-SubCell"/>
</dbReference>
<keyword evidence="17" id="KW-1180">Syncytium formation induced by viral infection</keyword>
<keyword evidence="16" id="KW-0325">Glycoprotein</keyword>
<keyword evidence="20" id="KW-1185">Reference proteome</keyword>
<keyword evidence="15 18" id="KW-0472">Membrane</keyword>
<evidence type="ECO:0000256" key="4">
    <source>
        <dbReference type="ARBA" id="ARBA00007266"/>
    </source>
</evidence>
<dbReference type="GO" id="GO:0044178">
    <property type="term" value="C:host cell Golgi membrane"/>
    <property type="evidence" value="ECO:0007669"/>
    <property type="project" value="UniProtKB-SubCell"/>
</dbReference>
<dbReference type="GO" id="GO:0060141">
    <property type="term" value="P:symbiont-mediated induction of syncytium formation"/>
    <property type="evidence" value="ECO:0007669"/>
    <property type="project" value="UniProtKB-KW"/>
</dbReference>
<proteinExistence type="inferred from homology"/>
<dbReference type="Pfam" id="PF01621">
    <property type="entry name" value="Fusion_gly_K"/>
    <property type="match status" value="1"/>
</dbReference>
<dbReference type="GO" id="GO:0039700">
    <property type="term" value="P:fusion of viral membrane with host outer nuclear membrane"/>
    <property type="evidence" value="ECO:0007669"/>
    <property type="project" value="UniProtKB-KW"/>
</dbReference>
<keyword evidence="7" id="KW-1188">Viral release from host cell</keyword>
<evidence type="ECO:0000256" key="17">
    <source>
        <dbReference type="ARBA" id="ARBA00023213"/>
    </source>
</evidence>
<evidence type="ECO:0000256" key="7">
    <source>
        <dbReference type="ARBA" id="ARBA00022612"/>
    </source>
</evidence>
<keyword evidence="6" id="KW-1032">Host cell membrane</keyword>
<evidence type="ECO:0000256" key="8">
    <source>
        <dbReference type="ARBA" id="ARBA00022692"/>
    </source>
</evidence>
<keyword evidence="9" id="KW-0732">Signal</keyword>
<evidence type="ECO:0000256" key="10">
    <source>
        <dbReference type="ARBA" id="ARBA00022812"/>
    </source>
</evidence>
<organism evidence="19">
    <name type="scientific">Columbid alphaherpesvirus 1</name>
    <dbReference type="NCBI Taxonomy" id="93386"/>
    <lineage>
        <taxon>Viruses</taxon>
        <taxon>Duplodnaviria</taxon>
        <taxon>Heunggongvirae</taxon>
        <taxon>Peploviricota</taxon>
        <taxon>Herviviricetes</taxon>
        <taxon>Herpesvirales</taxon>
        <taxon>Orthoherpesviridae</taxon>
        <taxon>Alphaherpesvirinae</taxon>
        <taxon>Mardivirus</taxon>
        <taxon>Mardivirus columbidalpha1</taxon>
    </lineage>
</organism>
<dbReference type="GO" id="GO:0044175">
    <property type="term" value="C:host cell endosome membrane"/>
    <property type="evidence" value="ECO:0007669"/>
    <property type="project" value="UniProtKB-SubCell"/>
</dbReference>
<feature type="transmembrane region" description="Helical" evidence="18">
    <location>
        <begin position="233"/>
        <end position="266"/>
    </location>
</feature>
<keyword evidence="10" id="KW-1040">Host Golgi apparatus</keyword>
<reference evidence="19" key="1">
    <citation type="journal article" date="2017" name="Arch. Virol.">
        <title>Complete genome sequence and evolution analysis of a columbid herpesvirus type 1 from feral pigeon in China.</title>
        <authorList>
            <person name="Guo Y."/>
            <person name="Li S."/>
            <person name="Sun X."/>
            <person name="He Y."/>
            <person name="Zhao H."/>
            <person name="Wang Y."/>
            <person name="Zhao P."/>
            <person name="Xing M."/>
        </authorList>
    </citation>
    <scope>NUCLEOTIDE SEQUENCE [LARGE SCALE GENOMIC DNA]</scope>
    <source>
        <strain evidence="19">HLJ</strain>
    </source>
</reference>
<keyword evidence="14" id="KW-1039">Host endosome</keyword>
<evidence type="ECO:0000313" key="20">
    <source>
        <dbReference type="Proteomes" id="UP000202345"/>
    </source>
</evidence>
<comment type="subcellular location">
    <subcellularLocation>
        <location evidence="1">Host Golgi apparatus membrane</location>
        <topology evidence="1">Multi-pass membrane protein</topology>
    </subcellularLocation>
    <subcellularLocation>
        <location evidence="3">Host cell membrane</location>
        <topology evidence="3">Multi-pass membrane protein</topology>
    </subcellularLocation>
    <subcellularLocation>
        <location evidence="2">Host endosome membrane</location>
        <topology evidence="2">Multi-pass membrane protein</topology>
    </subcellularLocation>
</comment>
<dbReference type="EMBL" id="KX589235">
    <property type="protein sequence ID" value="ARD71381.1"/>
    <property type="molecule type" value="Genomic_DNA"/>
</dbReference>
<keyword evidence="12" id="KW-1181">Viral primary envelope fusion with host outer nuclear membrane</keyword>
<gene>
    <name evidence="19" type="ORF">CoHVHLJ_070</name>
</gene>
<evidence type="ECO:0000256" key="3">
    <source>
        <dbReference type="ARBA" id="ARBA00004598"/>
    </source>
</evidence>
<evidence type="ECO:0000256" key="1">
    <source>
        <dbReference type="ARBA" id="ARBA00004252"/>
    </source>
</evidence>
<evidence type="ECO:0000256" key="11">
    <source>
        <dbReference type="ARBA" id="ARBA00022870"/>
    </source>
</evidence>
<keyword evidence="11" id="KW-1043">Host membrane</keyword>
<evidence type="ECO:0000256" key="6">
    <source>
        <dbReference type="ARBA" id="ARBA00022511"/>
    </source>
</evidence>
<protein>
    <recommendedName>
        <fullName evidence="5">Envelope glycoprotein K</fullName>
    </recommendedName>
</protein>
<feature type="transmembrane region" description="Helical" evidence="18">
    <location>
        <begin position="116"/>
        <end position="138"/>
    </location>
</feature>
<evidence type="ECO:0000313" key="19">
    <source>
        <dbReference type="EMBL" id="ARD71381.1"/>
    </source>
</evidence>
<dbReference type="GO" id="GO:0019031">
    <property type="term" value="C:viral envelope"/>
    <property type="evidence" value="ECO:0007669"/>
    <property type="project" value="UniProtKB-KW"/>
</dbReference>
<sequence>MTVCGSVAYATITLSLILYTGYVLLAASKLGRTGNGCVFAVIPDAVAIDAKNFTWEPLNSSLIYAPLGSREPLDGGAGDFSDVCRQALIDPKVAESLEAGQLGRARLRLVVGTRNCVAYLWTTHLRFLMTSASLYALFYLTRTWRYMFGVVRLKKDRVSPSRYTGNYAVRVLANTVSRSRYTKMAAFMCELSIHRNAFNRAFVSDPITFMFANPLAAAMIVFELGLRISAQCCAVAVVTTLTIPCAAMYTLVFKALTGTFIVLIVLSELTLALRPGPAEKVTLIGEVENADKKEQGESGAKGGSVSTIFNNCCATVLSGILIRTLHLLFMVAVVVALIKYEQKIQAALFGKMF</sequence>
<name>A0A1V0M8K4_9ALPH</name>
<evidence type="ECO:0000256" key="13">
    <source>
        <dbReference type="ARBA" id="ARBA00022989"/>
    </source>
</evidence>
<evidence type="ECO:0000256" key="18">
    <source>
        <dbReference type="SAM" id="Phobius"/>
    </source>
</evidence>
<keyword evidence="8 18" id="KW-0812">Transmembrane</keyword>